<dbReference type="EMBL" id="RJKN01000011">
    <property type="protein sequence ID" value="ROP26634.1"/>
    <property type="molecule type" value="Genomic_DNA"/>
</dbReference>
<keyword evidence="6 9" id="KW-1133">Transmembrane helix</keyword>
<evidence type="ECO:0000256" key="7">
    <source>
        <dbReference type="ARBA" id="ARBA00023136"/>
    </source>
</evidence>
<keyword evidence="2" id="KW-1003">Cell membrane</keyword>
<name>A0A3N1G8U4_9ACTN</name>
<protein>
    <submittedName>
        <fullName evidence="10">Putative peptidoglycan lipid II flippase</fullName>
    </submittedName>
</protein>
<dbReference type="PRINTS" id="PR01806">
    <property type="entry name" value="VIRFACTRMVIN"/>
</dbReference>
<evidence type="ECO:0000313" key="11">
    <source>
        <dbReference type="Proteomes" id="UP000276232"/>
    </source>
</evidence>
<accession>A0A3N1G8U4</accession>
<dbReference type="PANTHER" id="PTHR47019:SF1">
    <property type="entry name" value="LIPID II FLIPPASE MURJ"/>
    <property type="match status" value="1"/>
</dbReference>
<dbReference type="OrthoDB" id="4350032at2"/>
<evidence type="ECO:0000256" key="3">
    <source>
        <dbReference type="ARBA" id="ARBA00022692"/>
    </source>
</evidence>
<feature type="transmembrane region" description="Helical" evidence="9">
    <location>
        <begin position="219"/>
        <end position="242"/>
    </location>
</feature>
<dbReference type="InterPro" id="IPR051050">
    <property type="entry name" value="Lipid_II_flippase_MurJ/MviN"/>
</dbReference>
<evidence type="ECO:0000256" key="6">
    <source>
        <dbReference type="ARBA" id="ARBA00022989"/>
    </source>
</evidence>
<evidence type="ECO:0000313" key="10">
    <source>
        <dbReference type="EMBL" id="ROP26634.1"/>
    </source>
</evidence>
<feature type="transmembrane region" description="Helical" evidence="9">
    <location>
        <begin position="263"/>
        <end position="290"/>
    </location>
</feature>
<feature type="transmembrane region" description="Helical" evidence="9">
    <location>
        <begin position="107"/>
        <end position="129"/>
    </location>
</feature>
<keyword evidence="4" id="KW-0133">Cell shape</keyword>
<gene>
    <name evidence="10" type="ORF">EDC03_3271</name>
</gene>
<feature type="transmembrane region" description="Helical" evidence="9">
    <location>
        <begin position="310"/>
        <end position="329"/>
    </location>
</feature>
<evidence type="ECO:0000256" key="5">
    <source>
        <dbReference type="ARBA" id="ARBA00022984"/>
    </source>
</evidence>
<evidence type="ECO:0000256" key="4">
    <source>
        <dbReference type="ARBA" id="ARBA00022960"/>
    </source>
</evidence>
<evidence type="ECO:0000256" key="1">
    <source>
        <dbReference type="ARBA" id="ARBA00004651"/>
    </source>
</evidence>
<dbReference type="GO" id="GO:0008360">
    <property type="term" value="P:regulation of cell shape"/>
    <property type="evidence" value="ECO:0007669"/>
    <property type="project" value="UniProtKB-KW"/>
</dbReference>
<keyword evidence="5" id="KW-0573">Peptidoglycan synthesis</keyword>
<keyword evidence="3 9" id="KW-0812">Transmembrane</keyword>
<feature type="transmembrane region" description="Helical" evidence="9">
    <location>
        <begin position="179"/>
        <end position="199"/>
    </location>
</feature>
<feature type="transmembrane region" description="Helical" evidence="9">
    <location>
        <begin position="487"/>
        <end position="509"/>
    </location>
</feature>
<dbReference type="InterPro" id="IPR004268">
    <property type="entry name" value="MurJ"/>
</dbReference>
<dbReference type="GO" id="GO:0009252">
    <property type="term" value="P:peptidoglycan biosynthetic process"/>
    <property type="evidence" value="ECO:0007669"/>
    <property type="project" value="UniProtKB-KW"/>
</dbReference>
<keyword evidence="7 9" id="KW-0472">Membrane</keyword>
<keyword evidence="11" id="KW-1185">Reference proteome</keyword>
<dbReference type="RefSeq" id="WP_123381337.1">
    <property type="nucleotide sequence ID" value="NZ_RJKN01000011.1"/>
</dbReference>
<feature type="transmembrane region" description="Helical" evidence="9">
    <location>
        <begin position="149"/>
        <end position="172"/>
    </location>
</feature>
<evidence type="ECO:0000256" key="8">
    <source>
        <dbReference type="SAM" id="MobiDB-lite"/>
    </source>
</evidence>
<feature type="transmembrane region" description="Helical" evidence="9">
    <location>
        <begin position="393"/>
        <end position="417"/>
    </location>
</feature>
<feature type="transmembrane region" description="Helical" evidence="9">
    <location>
        <begin position="350"/>
        <end position="373"/>
    </location>
</feature>
<dbReference type="GO" id="GO:0034204">
    <property type="term" value="P:lipid translocation"/>
    <property type="evidence" value="ECO:0007669"/>
    <property type="project" value="TreeGrafter"/>
</dbReference>
<dbReference type="AlphaFoldDB" id="A0A3N1G8U4"/>
<organism evidence="10 11">
    <name type="scientific">Pseudokineococcus lusitanus</name>
    <dbReference type="NCBI Taxonomy" id="763993"/>
    <lineage>
        <taxon>Bacteria</taxon>
        <taxon>Bacillati</taxon>
        <taxon>Actinomycetota</taxon>
        <taxon>Actinomycetes</taxon>
        <taxon>Kineosporiales</taxon>
        <taxon>Kineosporiaceae</taxon>
        <taxon>Pseudokineococcus</taxon>
    </lineage>
</organism>
<dbReference type="GO" id="GO:0005886">
    <property type="term" value="C:plasma membrane"/>
    <property type="evidence" value="ECO:0007669"/>
    <property type="project" value="UniProtKB-SubCell"/>
</dbReference>
<comment type="subcellular location">
    <subcellularLocation>
        <location evidence="1">Cell membrane</location>
        <topology evidence="1">Multi-pass membrane protein</topology>
    </subcellularLocation>
</comment>
<dbReference type="Pfam" id="PF03023">
    <property type="entry name" value="MurJ"/>
    <property type="match status" value="1"/>
</dbReference>
<feature type="transmembrane region" description="Helical" evidence="9">
    <location>
        <begin position="521"/>
        <end position="545"/>
    </location>
</feature>
<feature type="transmembrane region" description="Helical" evidence="9">
    <location>
        <begin position="453"/>
        <end position="475"/>
    </location>
</feature>
<feature type="transmembrane region" description="Helical" evidence="9">
    <location>
        <begin position="424"/>
        <end position="447"/>
    </location>
</feature>
<dbReference type="InParanoid" id="A0A3N1G8U4"/>
<feature type="transmembrane region" description="Helical" evidence="9">
    <location>
        <begin position="21"/>
        <end position="42"/>
    </location>
</feature>
<reference evidence="10 11" key="1">
    <citation type="journal article" date="2015" name="Stand. Genomic Sci.">
        <title>Genomic Encyclopedia of Bacterial and Archaeal Type Strains, Phase III: the genomes of soil and plant-associated and newly described type strains.</title>
        <authorList>
            <person name="Whitman W.B."/>
            <person name="Woyke T."/>
            <person name="Klenk H.P."/>
            <person name="Zhou Y."/>
            <person name="Lilburn T.G."/>
            <person name="Beck B.J."/>
            <person name="De Vos P."/>
            <person name="Vandamme P."/>
            <person name="Eisen J.A."/>
            <person name="Garrity G."/>
            <person name="Hugenholtz P."/>
            <person name="Kyrpides N.C."/>
        </authorList>
    </citation>
    <scope>NUCLEOTIDE SEQUENCE [LARGE SCALE GENOMIC DNA]</scope>
    <source>
        <strain evidence="10 11">CECT 7306</strain>
    </source>
</reference>
<feature type="region of interest" description="Disordered" evidence="8">
    <location>
        <begin position="560"/>
        <end position="603"/>
    </location>
</feature>
<feature type="transmembrane region" description="Helical" evidence="9">
    <location>
        <begin position="73"/>
        <end position="95"/>
    </location>
</feature>
<comment type="caution">
    <text evidence="10">The sequence shown here is derived from an EMBL/GenBank/DDBJ whole genome shotgun (WGS) entry which is preliminary data.</text>
</comment>
<proteinExistence type="predicted"/>
<evidence type="ECO:0000256" key="2">
    <source>
        <dbReference type="ARBA" id="ARBA00022475"/>
    </source>
</evidence>
<dbReference type="PANTHER" id="PTHR47019">
    <property type="entry name" value="LIPID II FLIPPASE MURJ"/>
    <property type="match status" value="1"/>
</dbReference>
<evidence type="ECO:0000256" key="9">
    <source>
        <dbReference type="SAM" id="Phobius"/>
    </source>
</evidence>
<dbReference type="Proteomes" id="UP000276232">
    <property type="component" value="Unassembled WGS sequence"/>
</dbReference>
<sequence length="603" mass="58348">MSPAPSRGAGRPGLGARLGPATRGLVGAAALIGVLTLLARVAGFVRGVVFTGSVGNTTAVGEAYNAANTVPNVLFEVVAGGALAGAVVPLLAGPLARRDRAEVDRVVGALLGWSLLLLVPSALAVAALAGPLAELLRPGAGLADQRTLATAMLVVFAPQVVLYGVGVVLVGTLQAQQRFAWPALSPLLSSLVVIGAYLLHGVVAGPARAAGEEPGGAAVAVLAGGTTLGVVVLTLPLLGPVLRSGVRPRPTLRFPPGVLRRAGGLAGAGLAALLAQQAAVLTALLLGGRLGDPAPGSFSVFVQVVQPVSVLPYAVLAVPLATSAFPRLARSAAEGDRDGFARTAALSTRAVVGVALLGTGLLVAVAPAVQAFYGGLDPGGGADGDGTAYDAVGRAVTAIAPSLLGLALVASVARALYALERGRAAATATVTGWLGVVVAQVVLAAVLPGADRVVAMAGGTSLGLTLAAVLLLRALRRAAGPAAVAGTGRTLAAATAAAVGAGVVGRLVVDAVLGAAGGGTLPAVLAAVAGAAVTTALAAALVALLDRDVARAVLGRLRRRGGGGPGTADGPDGAPGAEDREDAEVRGDAADGGAPPAPGGRTS</sequence>
<dbReference type="GO" id="GO:0015648">
    <property type="term" value="F:lipid-linked peptidoglycan transporter activity"/>
    <property type="evidence" value="ECO:0007669"/>
    <property type="project" value="TreeGrafter"/>
</dbReference>